<dbReference type="GO" id="GO:0003824">
    <property type="term" value="F:catalytic activity"/>
    <property type="evidence" value="ECO:0007669"/>
    <property type="project" value="InterPro"/>
</dbReference>
<dbReference type="KEGG" id="mhib:MHIB_34980"/>
<dbReference type="AlphaFoldDB" id="A0A7I7X6S2"/>
<protein>
    <submittedName>
        <fullName evidence="1">Dehydratase</fullName>
    </submittedName>
</protein>
<reference evidence="1 2" key="1">
    <citation type="journal article" date="2019" name="Emerg. Microbes Infect.">
        <title>Comprehensive subspecies identification of 175 nontuberculous mycobacteria species based on 7547 genomic profiles.</title>
        <authorList>
            <person name="Matsumoto Y."/>
            <person name="Kinjo T."/>
            <person name="Motooka D."/>
            <person name="Nabeya D."/>
            <person name="Jung N."/>
            <person name="Uechi K."/>
            <person name="Horii T."/>
            <person name="Iida T."/>
            <person name="Fujita J."/>
            <person name="Nakamura S."/>
        </authorList>
    </citation>
    <scope>NUCLEOTIDE SEQUENCE [LARGE SCALE GENOMIC DNA]</scope>
    <source>
        <strain evidence="1 2">JCM 13571</strain>
    </source>
</reference>
<dbReference type="Pfam" id="PF02515">
    <property type="entry name" value="CoA_transf_3"/>
    <property type="match status" value="1"/>
</dbReference>
<dbReference type="InterPro" id="IPR050509">
    <property type="entry name" value="CoA-transferase_III"/>
</dbReference>
<dbReference type="Proteomes" id="UP000467260">
    <property type="component" value="Chromosome"/>
</dbReference>
<dbReference type="InterPro" id="IPR044855">
    <property type="entry name" value="CoA-Trfase_III_dom3_sf"/>
</dbReference>
<evidence type="ECO:0000313" key="1">
    <source>
        <dbReference type="EMBL" id="BBZ25080.1"/>
    </source>
</evidence>
<name>A0A7I7X6S2_9MYCO</name>
<accession>A0A7I7X6S2</accession>
<proteinExistence type="predicted"/>
<sequence>MQAGAGNAAGPLAGVRVIEIGSFVAVPLAGMTLAQLGCDVVRIDPIGGAADYRRWPVTDDGNSIYWTGLNKGKRSVVADLRAPAGQRVVQRLIADGGVLLTNMAGRQWLSYETLAAERPDLIHLEVLGRADGSTAVDYTINAGVGFPLVTGPSDYAAPINHVLPAWDIACGLHAALAVSAAVHRRDHTGEGCRIRLALEDVALGTASALGFLTEAMVNGARRERIGNAVYGQYGQSFASADGVSFMVVTLTDRHFRDLAELTGSTEVIAALAQARGIDFGDEGQRYRHRDLLTGLFSGWFAERPAAQVQAALAQTSLLWDRYRSFAEVAADERLRDNPMFTALDQPSVGQYLAAGLPASIDGAHPPAVAAPTLGADTAAMLADRLGMSGEEINELRQSGAVATE</sequence>
<keyword evidence="2" id="KW-1185">Reference proteome</keyword>
<organism evidence="1 2">
    <name type="scientific">Mycolicibacter hiberniae</name>
    <dbReference type="NCBI Taxonomy" id="29314"/>
    <lineage>
        <taxon>Bacteria</taxon>
        <taxon>Bacillati</taxon>
        <taxon>Actinomycetota</taxon>
        <taxon>Actinomycetes</taxon>
        <taxon>Mycobacteriales</taxon>
        <taxon>Mycobacteriaceae</taxon>
        <taxon>Mycolicibacter</taxon>
    </lineage>
</organism>
<dbReference type="RefSeq" id="WP_085133861.1">
    <property type="nucleotide sequence ID" value="NZ_AP022609.1"/>
</dbReference>
<dbReference type="InterPro" id="IPR003673">
    <property type="entry name" value="CoA-Trfase_fam_III"/>
</dbReference>
<dbReference type="OrthoDB" id="9797653at2"/>
<dbReference type="InterPro" id="IPR023606">
    <property type="entry name" value="CoA-Trfase_III_dom_1_sf"/>
</dbReference>
<dbReference type="PANTHER" id="PTHR48228:SF5">
    <property type="entry name" value="ALPHA-METHYLACYL-COA RACEMASE"/>
    <property type="match status" value="1"/>
</dbReference>
<dbReference type="Gene3D" id="3.30.1540.10">
    <property type="entry name" value="formyl-coa transferase, domain 3"/>
    <property type="match status" value="1"/>
</dbReference>
<dbReference type="EMBL" id="AP022609">
    <property type="protein sequence ID" value="BBZ25080.1"/>
    <property type="molecule type" value="Genomic_DNA"/>
</dbReference>
<dbReference type="SUPFAM" id="SSF89796">
    <property type="entry name" value="CoA-transferase family III (CaiB/BaiF)"/>
    <property type="match status" value="1"/>
</dbReference>
<dbReference type="PANTHER" id="PTHR48228">
    <property type="entry name" value="SUCCINYL-COA--D-CITRAMALATE COA-TRANSFERASE"/>
    <property type="match status" value="1"/>
</dbReference>
<dbReference type="Gene3D" id="3.40.50.10540">
    <property type="entry name" value="Crotonobetainyl-coa:carnitine coa-transferase, domain 1"/>
    <property type="match status" value="1"/>
</dbReference>
<gene>
    <name evidence="1" type="ORF">MHIB_34980</name>
</gene>
<evidence type="ECO:0000313" key="2">
    <source>
        <dbReference type="Proteomes" id="UP000467260"/>
    </source>
</evidence>